<dbReference type="GO" id="GO:0003723">
    <property type="term" value="F:RNA binding"/>
    <property type="evidence" value="ECO:0007669"/>
    <property type="project" value="InterPro"/>
</dbReference>
<evidence type="ECO:0000313" key="9">
    <source>
        <dbReference type="Proteomes" id="UP000294338"/>
    </source>
</evidence>
<keyword evidence="5 6" id="KW-0949">S-adenosyl-L-methionine</keyword>
<feature type="binding site" evidence="6">
    <location>
        <position position="196"/>
    </location>
    <ligand>
        <name>S-adenosyl-L-methionine</name>
        <dbReference type="ChEBI" id="CHEBI:59789"/>
    </ligand>
</feature>
<comment type="subunit">
    <text evidence="6">Homodimer.</text>
</comment>
<dbReference type="AlphaFoldDB" id="A0A451D398"/>
<dbReference type="GO" id="GO:0070039">
    <property type="term" value="F:rRNA (guanosine-2'-O-)-methyltransferase activity"/>
    <property type="evidence" value="ECO:0007669"/>
    <property type="project" value="UniProtKB-UniRule"/>
</dbReference>
<evidence type="ECO:0000256" key="4">
    <source>
        <dbReference type="ARBA" id="ARBA00022679"/>
    </source>
</evidence>
<evidence type="ECO:0000256" key="3">
    <source>
        <dbReference type="ARBA" id="ARBA00022603"/>
    </source>
</evidence>
<dbReference type="Gene3D" id="3.30.1330.30">
    <property type="match status" value="1"/>
</dbReference>
<dbReference type="NCBIfam" id="NF008386">
    <property type="entry name" value="PRK11181.1"/>
    <property type="match status" value="1"/>
</dbReference>
<dbReference type="Gene3D" id="3.40.1280.10">
    <property type="match status" value="1"/>
</dbReference>
<comment type="function">
    <text evidence="6">Specifically methylates the ribose of guanosine 2251 in 23S rRNA.</text>
</comment>
<dbReference type="FunFam" id="3.40.1280.10:FF:000008">
    <property type="entry name" value="Group 3 RNA methyltransferase TrmH"/>
    <property type="match status" value="1"/>
</dbReference>
<dbReference type="EMBL" id="LR217705">
    <property type="protein sequence ID" value="VFP80122.1"/>
    <property type="molecule type" value="Genomic_DNA"/>
</dbReference>
<dbReference type="RefSeq" id="WP_197094910.1">
    <property type="nucleotide sequence ID" value="NZ_LR217705.1"/>
</dbReference>
<dbReference type="CDD" id="cd18103">
    <property type="entry name" value="SpoU-like_RlmB"/>
    <property type="match status" value="1"/>
</dbReference>
<dbReference type="InterPro" id="IPR029028">
    <property type="entry name" value="Alpha/beta_knot_MTases"/>
</dbReference>
<evidence type="ECO:0000313" key="8">
    <source>
        <dbReference type="EMBL" id="VFP80122.1"/>
    </source>
</evidence>
<dbReference type="SMART" id="SM00967">
    <property type="entry name" value="SpoU_sub_bind"/>
    <property type="match status" value="1"/>
</dbReference>
<reference evidence="8 9" key="1">
    <citation type="submission" date="2019-02" db="EMBL/GenBank/DDBJ databases">
        <authorList>
            <person name="Manzano-Marin A."/>
            <person name="Manzano-Marin A."/>
        </authorList>
    </citation>
    <scope>NUCLEOTIDE SEQUENCE [LARGE SCALE GENOMIC DNA]</scope>
    <source>
        <strain evidence="8 9">ErCisplendens/pseudotsugae</strain>
    </source>
</reference>
<dbReference type="Pfam" id="PF08032">
    <property type="entry name" value="SpoU_sub_bind"/>
    <property type="match status" value="1"/>
</dbReference>
<dbReference type="Proteomes" id="UP000294338">
    <property type="component" value="Chromosome 1"/>
</dbReference>
<comment type="subcellular location">
    <subcellularLocation>
        <location evidence="6">Cytoplasm</location>
    </subcellularLocation>
</comment>
<dbReference type="InterPro" id="IPR013123">
    <property type="entry name" value="SpoU_subst-bd"/>
</dbReference>
<comment type="catalytic activity">
    <reaction evidence="6">
        <text>guanosine(2251) in 23S rRNA + S-adenosyl-L-methionine = 2'-O-methylguanosine(2251) in 23S rRNA + S-adenosyl-L-homocysteine + H(+)</text>
        <dbReference type="Rhea" id="RHEA:24140"/>
        <dbReference type="Rhea" id="RHEA-COMP:10239"/>
        <dbReference type="Rhea" id="RHEA-COMP:10241"/>
        <dbReference type="ChEBI" id="CHEBI:15378"/>
        <dbReference type="ChEBI" id="CHEBI:57856"/>
        <dbReference type="ChEBI" id="CHEBI:59789"/>
        <dbReference type="ChEBI" id="CHEBI:74269"/>
        <dbReference type="ChEBI" id="CHEBI:74445"/>
        <dbReference type="EC" id="2.1.1.185"/>
    </reaction>
</comment>
<dbReference type="NCBIfam" id="TIGR00186">
    <property type="entry name" value="rRNA_methyl_3"/>
    <property type="match status" value="1"/>
</dbReference>
<dbReference type="SUPFAM" id="SSF55315">
    <property type="entry name" value="L30e-like"/>
    <property type="match status" value="1"/>
</dbReference>
<evidence type="ECO:0000256" key="5">
    <source>
        <dbReference type="ARBA" id="ARBA00022691"/>
    </source>
</evidence>
<dbReference type="PANTHER" id="PTHR46429">
    <property type="entry name" value="23S RRNA (GUANOSINE-2'-O-)-METHYLTRANSFERASE RLMB"/>
    <property type="match status" value="1"/>
</dbReference>
<dbReference type="HAMAP" id="MF_01887">
    <property type="entry name" value="23SrRNA_methyltr_B"/>
    <property type="match status" value="1"/>
</dbReference>
<keyword evidence="3 6" id="KW-0489">Methyltransferase</keyword>
<dbReference type="InterPro" id="IPR004441">
    <property type="entry name" value="rRNA_MeTrfase_TrmH"/>
</dbReference>
<sequence length="245" mass="27444">MNEIVFGIYAVEAIIHSAPHRFKEVWILQGRKDHRLEALIQLLEINKITIYTKTRSRMDQQSEGGAHQGVIAFVRCRRPYQENDLSALLSKINNPFFLILDSITDPHNLGACIRSADAAGVHAVIIPKNRSVQLNSTVRKVASGAAENIPLICVTNLARVMRFLQRENIWIIGTTDKTHQTLYQSNLTGPLSLVMGSEEKGIRRLTHENCNELVHIPMLGGVSSLNVSVATGICLYEAVRQRHLY</sequence>
<protein>
    <recommendedName>
        <fullName evidence="6">23S rRNA (guanosine-2'-O-)-methyltransferase RlmB</fullName>
        <ecNumber evidence="6">2.1.1.185</ecNumber>
    </recommendedName>
    <alternativeName>
        <fullName evidence="6">23S rRNA (guanosine2251 2'-O)-methyltransferase</fullName>
    </alternativeName>
    <alternativeName>
        <fullName evidence="6">23S rRNA Gm2251 2'-O-methyltransferase</fullName>
    </alternativeName>
</protein>
<dbReference type="InterPro" id="IPR029026">
    <property type="entry name" value="tRNA_m1G_MTases_N"/>
</dbReference>
<name>A0A451D398_9GAMM</name>
<keyword evidence="1 6" id="KW-0963">Cytoplasm</keyword>
<dbReference type="InterPro" id="IPR001537">
    <property type="entry name" value="SpoU_MeTrfase"/>
</dbReference>
<keyword evidence="4 6" id="KW-0808">Transferase</keyword>
<evidence type="ECO:0000259" key="7">
    <source>
        <dbReference type="SMART" id="SM00967"/>
    </source>
</evidence>
<organism evidence="8 9">
    <name type="scientific">Candidatus Erwinia haradaeae</name>
    <dbReference type="NCBI Taxonomy" id="1922217"/>
    <lineage>
        <taxon>Bacteria</taxon>
        <taxon>Pseudomonadati</taxon>
        <taxon>Pseudomonadota</taxon>
        <taxon>Gammaproteobacteria</taxon>
        <taxon>Enterobacterales</taxon>
        <taxon>Erwiniaceae</taxon>
        <taxon>Erwinia</taxon>
    </lineage>
</organism>
<feature type="binding site" evidence="6">
    <location>
        <position position="225"/>
    </location>
    <ligand>
        <name>S-adenosyl-L-methionine</name>
        <dbReference type="ChEBI" id="CHEBI:59789"/>
    </ligand>
</feature>
<keyword evidence="2 6" id="KW-0698">rRNA processing</keyword>
<dbReference type="EC" id="2.1.1.185" evidence="6"/>
<dbReference type="SUPFAM" id="SSF75217">
    <property type="entry name" value="alpha/beta knot"/>
    <property type="match status" value="1"/>
</dbReference>
<comment type="similarity">
    <text evidence="6">Belongs to the class IV-like SAM-binding methyltransferase superfamily. RNA methyltransferase TrmH family. RlmB subfamily.</text>
</comment>
<dbReference type="InterPro" id="IPR029064">
    <property type="entry name" value="Ribosomal_eL30-like_sf"/>
</dbReference>
<dbReference type="Pfam" id="PF00588">
    <property type="entry name" value="SpoU_methylase"/>
    <property type="match status" value="1"/>
</dbReference>
<dbReference type="PANTHER" id="PTHR46429:SF1">
    <property type="entry name" value="23S RRNA (GUANOSINE-2'-O-)-METHYLTRANSFERASE RLMB"/>
    <property type="match status" value="1"/>
</dbReference>
<evidence type="ECO:0000256" key="6">
    <source>
        <dbReference type="HAMAP-Rule" id="MF_01887"/>
    </source>
</evidence>
<feature type="binding site" evidence="6">
    <location>
        <position position="216"/>
    </location>
    <ligand>
        <name>S-adenosyl-L-methionine</name>
        <dbReference type="ChEBI" id="CHEBI:59789"/>
    </ligand>
</feature>
<proteinExistence type="inferred from homology"/>
<feature type="domain" description="RNA 2-O ribose methyltransferase substrate binding" evidence="7">
    <location>
        <begin position="4"/>
        <end position="80"/>
    </location>
</feature>
<dbReference type="InterPro" id="IPR024915">
    <property type="entry name" value="23S_rRNA_MeTrfase_RlmB"/>
</dbReference>
<evidence type="ECO:0000256" key="2">
    <source>
        <dbReference type="ARBA" id="ARBA00022552"/>
    </source>
</evidence>
<accession>A0A451D398</accession>
<evidence type="ECO:0000256" key="1">
    <source>
        <dbReference type="ARBA" id="ARBA00022490"/>
    </source>
</evidence>
<dbReference type="GO" id="GO:0005829">
    <property type="term" value="C:cytosol"/>
    <property type="evidence" value="ECO:0007669"/>
    <property type="project" value="TreeGrafter"/>
</dbReference>
<gene>
    <name evidence="6 8" type="primary">rlmB</name>
    <name evidence="8" type="ORF">ERCISPPS3390_097</name>
</gene>